<gene>
    <name evidence="2" type="ORF">Hypma_006042</name>
    <name evidence="3" type="ORF">Hypma_006049</name>
</gene>
<feature type="compositionally biased region" description="Basic residues" evidence="1">
    <location>
        <begin position="9"/>
        <end position="26"/>
    </location>
</feature>
<proteinExistence type="predicted"/>
<dbReference type="AlphaFoldDB" id="A0A369JYY8"/>
<keyword evidence="4" id="KW-1185">Reference proteome</keyword>
<dbReference type="Proteomes" id="UP000076154">
    <property type="component" value="Unassembled WGS sequence"/>
</dbReference>
<accession>A0A369JYY8</accession>
<evidence type="ECO:0000313" key="4">
    <source>
        <dbReference type="Proteomes" id="UP000076154"/>
    </source>
</evidence>
<evidence type="ECO:0000256" key="1">
    <source>
        <dbReference type="SAM" id="MobiDB-lite"/>
    </source>
</evidence>
<dbReference type="EMBL" id="LUEZ02000032">
    <property type="protein sequence ID" value="RDB26451.1"/>
    <property type="molecule type" value="Genomic_DNA"/>
</dbReference>
<organism evidence="2 4">
    <name type="scientific">Hypsizygus marmoreus</name>
    <name type="common">White beech mushroom</name>
    <name type="synonym">Agaricus marmoreus</name>
    <dbReference type="NCBI Taxonomy" id="39966"/>
    <lineage>
        <taxon>Eukaryota</taxon>
        <taxon>Fungi</taxon>
        <taxon>Dikarya</taxon>
        <taxon>Basidiomycota</taxon>
        <taxon>Agaricomycotina</taxon>
        <taxon>Agaricomycetes</taxon>
        <taxon>Agaricomycetidae</taxon>
        <taxon>Agaricales</taxon>
        <taxon>Tricholomatineae</taxon>
        <taxon>Lyophyllaceae</taxon>
        <taxon>Hypsizygus</taxon>
    </lineage>
</organism>
<protein>
    <submittedName>
        <fullName evidence="2">Uncharacterized protein</fullName>
    </submittedName>
</protein>
<comment type="caution">
    <text evidence="2">The sequence shown here is derived from an EMBL/GenBank/DDBJ whole genome shotgun (WGS) entry which is preliminary data.</text>
</comment>
<sequence>MDTSYTTRQCRHIPQTKRSNISRRRGSTQQAARWIYPMYGESLGTSPAKRRQRGGGEEVLYRRLILLL</sequence>
<evidence type="ECO:0000313" key="3">
    <source>
        <dbReference type="EMBL" id="RDB26451.1"/>
    </source>
</evidence>
<feature type="region of interest" description="Disordered" evidence="1">
    <location>
        <begin position="1"/>
        <end position="29"/>
    </location>
</feature>
<dbReference type="InParanoid" id="A0A369JYY8"/>
<reference evidence="2 4" key="1">
    <citation type="submission" date="2018-04" db="EMBL/GenBank/DDBJ databases">
        <title>Whole genome sequencing of Hypsizygus marmoreus.</title>
        <authorList>
            <person name="Choi I.-G."/>
            <person name="Min B."/>
            <person name="Kim J.-G."/>
            <person name="Kim S."/>
            <person name="Oh Y.-L."/>
            <person name="Kong W.-S."/>
            <person name="Park H."/>
            <person name="Jeong J."/>
            <person name="Song E.-S."/>
        </authorList>
    </citation>
    <scope>NUCLEOTIDE SEQUENCE [LARGE SCALE GENOMIC DNA]</scope>
    <source>
        <strain evidence="2 4">51987-8</strain>
    </source>
</reference>
<dbReference type="EMBL" id="LUEZ02000032">
    <property type="protein sequence ID" value="RDB26450.1"/>
    <property type="molecule type" value="Genomic_DNA"/>
</dbReference>
<evidence type="ECO:0000313" key="2">
    <source>
        <dbReference type="EMBL" id="RDB26450.1"/>
    </source>
</evidence>
<name>A0A369JYY8_HYPMA</name>